<dbReference type="EMBL" id="CM041553">
    <property type="protein sequence ID" value="KAI3352321.1"/>
    <property type="molecule type" value="Genomic_DNA"/>
</dbReference>
<reference evidence="1" key="1">
    <citation type="submission" date="2022-04" db="EMBL/GenBank/DDBJ databases">
        <title>Jade perch genome.</title>
        <authorList>
            <person name="Chao B."/>
        </authorList>
    </citation>
    <scope>NUCLEOTIDE SEQUENCE</scope>
    <source>
        <strain evidence="1">CB-2022</strain>
    </source>
</reference>
<evidence type="ECO:0000313" key="2">
    <source>
        <dbReference type="Proteomes" id="UP000831701"/>
    </source>
</evidence>
<sequence>MMTLDVSGRVGENVTVKCSGWKTWSDVKSNVKYLCESPCNDKDIIVKAAYKKTEHKNRIELTNSADGLFVTFTNLQKSDAKKYQCRVERVGHDSFIEVNLQVTDGRVLYLMIGVIVIVATLLFLLMIMKKMMKKQPKVVSSASTPQEHAREMVKFNKRQYTTVIPITGHLYLPLTTTQKRSGLSSPARRMPQPPEEVEAMMCLPNQTGSVVASGEVRHFLQLFQGDPEGVPRPAERHSLSSVSWVFPGPPPGGTCLEHLPREASQGASETDAQATSADSSRCEGAAAFTPSSSRVTELLTLSKGAPSHPAEETHFSGHCIRNLVLSVISLSTQLLLHHDGPVHRPHNCGRCTNPPSKSISRSIFPSLMNKTPRYLNSSTLGRTSPPTQRGHATLFRSRTMASDLEVLILIPAASHSAANRLPVHMLKVLA</sequence>
<protein>
    <submittedName>
        <fullName evidence="1">Uncharacterized protein</fullName>
    </submittedName>
</protein>
<accession>A0ACB8V9Z4</accession>
<gene>
    <name evidence="1" type="ORF">L3Q82_005288</name>
</gene>
<name>A0ACB8V9Z4_9TELE</name>
<comment type="caution">
    <text evidence="1">The sequence shown here is derived from an EMBL/GenBank/DDBJ whole genome shotgun (WGS) entry which is preliminary data.</text>
</comment>
<organism evidence="1 2">
    <name type="scientific">Scortum barcoo</name>
    <name type="common">barcoo grunter</name>
    <dbReference type="NCBI Taxonomy" id="214431"/>
    <lineage>
        <taxon>Eukaryota</taxon>
        <taxon>Metazoa</taxon>
        <taxon>Chordata</taxon>
        <taxon>Craniata</taxon>
        <taxon>Vertebrata</taxon>
        <taxon>Euteleostomi</taxon>
        <taxon>Actinopterygii</taxon>
        <taxon>Neopterygii</taxon>
        <taxon>Teleostei</taxon>
        <taxon>Neoteleostei</taxon>
        <taxon>Acanthomorphata</taxon>
        <taxon>Eupercaria</taxon>
        <taxon>Centrarchiformes</taxon>
        <taxon>Terapontoidei</taxon>
        <taxon>Terapontidae</taxon>
        <taxon>Scortum</taxon>
    </lineage>
</organism>
<dbReference type="Proteomes" id="UP000831701">
    <property type="component" value="Chromosome 23"/>
</dbReference>
<proteinExistence type="predicted"/>
<evidence type="ECO:0000313" key="1">
    <source>
        <dbReference type="EMBL" id="KAI3352321.1"/>
    </source>
</evidence>
<keyword evidence="2" id="KW-1185">Reference proteome</keyword>